<comment type="similarity">
    <text evidence="5 14">In the C-terminal section; belongs to the HTP reductase family.</text>
</comment>
<evidence type="ECO:0000256" key="16">
    <source>
        <dbReference type="PIRSR" id="PIRSR006769-2"/>
    </source>
</evidence>
<evidence type="ECO:0000256" key="8">
    <source>
        <dbReference type="ARBA" id="ARBA00022833"/>
    </source>
</evidence>
<dbReference type="InterPro" id="IPR016192">
    <property type="entry name" value="APOBEC/CMP_deaminase_Zn-bd"/>
</dbReference>
<comment type="function">
    <text evidence="1 14">Converts 2,5-diamino-6-(ribosylamino)-4(3h)-pyrimidinone 5'-phosphate into 5-amino-6-(ribosylamino)-2,4(1h,3h)-pyrimidinedione 5'-phosphate.</text>
</comment>
<dbReference type="UniPathway" id="UPA00275">
    <property type="reaction ID" value="UER00401"/>
</dbReference>
<dbReference type="InterPro" id="IPR050765">
    <property type="entry name" value="Riboflavin_Biosynth_HTPR"/>
</dbReference>
<evidence type="ECO:0000313" key="19">
    <source>
        <dbReference type="EMBL" id="VZO36691.1"/>
    </source>
</evidence>
<feature type="binding site" evidence="16">
    <location>
        <position position="222"/>
    </location>
    <ligand>
        <name>NADP(+)</name>
        <dbReference type="ChEBI" id="CHEBI:58349"/>
    </ligand>
</feature>
<evidence type="ECO:0000256" key="14">
    <source>
        <dbReference type="PIRNR" id="PIRNR006769"/>
    </source>
</evidence>
<evidence type="ECO:0000259" key="18">
    <source>
        <dbReference type="PROSITE" id="PS51747"/>
    </source>
</evidence>
<evidence type="ECO:0000256" key="7">
    <source>
        <dbReference type="ARBA" id="ARBA00022723"/>
    </source>
</evidence>
<dbReference type="RefSeq" id="WP_231955174.1">
    <property type="nucleotide sequence ID" value="NZ_CACRYJ010000025.1"/>
</dbReference>
<dbReference type="Pfam" id="PF00383">
    <property type="entry name" value="dCMP_cyt_deam_1"/>
    <property type="match status" value="1"/>
</dbReference>
<keyword evidence="14" id="KW-0378">Hydrolase</keyword>
<dbReference type="AlphaFoldDB" id="A0A7M4DIC0"/>
<proteinExistence type="inferred from homology"/>
<evidence type="ECO:0000256" key="10">
    <source>
        <dbReference type="ARBA" id="ARBA00023002"/>
    </source>
</evidence>
<dbReference type="InterPro" id="IPR002734">
    <property type="entry name" value="RibDG_C"/>
</dbReference>
<evidence type="ECO:0000256" key="15">
    <source>
        <dbReference type="PIRSR" id="PIRSR006769-1"/>
    </source>
</evidence>
<feature type="binding site" evidence="17">
    <location>
        <position position="125"/>
    </location>
    <ligand>
        <name>Zn(2+)</name>
        <dbReference type="ChEBI" id="CHEBI:29105"/>
        <note>catalytic</note>
    </ligand>
</feature>
<evidence type="ECO:0000256" key="1">
    <source>
        <dbReference type="ARBA" id="ARBA00002151"/>
    </source>
</evidence>
<dbReference type="Pfam" id="PF01872">
    <property type="entry name" value="RibD_C"/>
    <property type="match status" value="1"/>
</dbReference>
<dbReference type="CDD" id="cd01284">
    <property type="entry name" value="Riboflavin_deaminase-reductase"/>
    <property type="match status" value="1"/>
</dbReference>
<comment type="caution">
    <text evidence="19">The sequence shown here is derived from an EMBL/GenBank/DDBJ whole genome shotgun (WGS) entry which is preliminary data.</text>
</comment>
<keyword evidence="8 14" id="KW-0862">Zinc</keyword>
<comment type="cofactor">
    <cofactor evidence="14 17">
        <name>Zn(2+)</name>
        <dbReference type="ChEBI" id="CHEBI:29105"/>
    </cofactor>
    <text evidence="14 17">Binds 1 zinc ion.</text>
</comment>
<comment type="pathway">
    <text evidence="2 14">Cofactor biosynthesis; riboflavin biosynthesis; 5-amino-6-(D-ribitylamino)uracil from GTP: step 2/4.</text>
</comment>
<dbReference type="GO" id="GO:0008270">
    <property type="term" value="F:zinc ion binding"/>
    <property type="evidence" value="ECO:0007669"/>
    <property type="project" value="InterPro"/>
</dbReference>
<keyword evidence="10 14" id="KW-0560">Oxidoreductase</keyword>
<dbReference type="SUPFAM" id="SSF53597">
    <property type="entry name" value="Dihydrofolate reductase-like"/>
    <property type="match status" value="1"/>
</dbReference>
<dbReference type="EC" id="1.1.1.193" evidence="14"/>
<feature type="binding site" evidence="16">
    <location>
        <position position="236"/>
    </location>
    <ligand>
        <name>substrate</name>
    </ligand>
</feature>
<reference evidence="19 20" key="1">
    <citation type="submission" date="2019-11" db="EMBL/GenBank/DDBJ databases">
        <authorList>
            <person name="Criscuolo A."/>
        </authorList>
    </citation>
    <scope>NUCLEOTIDE SEQUENCE [LARGE SCALE GENOMIC DNA]</scope>
    <source>
        <strain evidence="19">CIP111667</strain>
    </source>
</reference>
<feature type="binding site" evidence="16">
    <location>
        <position position="318"/>
    </location>
    <ligand>
        <name>substrate</name>
    </ligand>
</feature>
<dbReference type="PANTHER" id="PTHR38011">
    <property type="entry name" value="DIHYDROFOLATE REDUCTASE FAMILY PROTEIN (AFU_ORTHOLOGUE AFUA_8G06820)"/>
    <property type="match status" value="1"/>
</dbReference>
<dbReference type="GO" id="GO:0008703">
    <property type="term" value="F:5-amino-6-(5-phosphoribosylamino)uracil reductase activity"/>
    <property type="evidence" value="ECO:0007669"/>
    <property type="project" value="UniProtKB-EC"/>
</dbReference>
<feature type="binding site" evidence="16">
    <location>
        <position position="220"/>
    </location>
    <ligand>
        <name>substrate</name>
    </ligand>
</feature>
<comment type="pathway">
    <text evidence="3 14">Cofactor biosynthesis; riboflavin biosynthesis; 5-amino-6-(D-ribitylamino)uracil from GTP: step 3/4.</text>
</comment>
<dbReference type="SUPFAM" id="SSF53927">
    <property type="entry name" value="Cytidine deaminase-like"/>
    <property type="match status" value="1"/>
</dbReference>
<feature type="binding site" evidence="16">
    <location>
        <position position="206"/>
    </location>
    <ligand>
        <name>substrate</name>
    </ligand>
</feature>
<protein>
    <recommendedName>
        <fullName evidence="14">Riboflavin biosynthesis protein RibD</fullName>
    </recommendedName>
    <domain>
        <recommendedName>
            <fullName evidence="14">Diaminohydroxyphosphoribosylaminopyrimidine deaminase</fullName>
            <shortName evidence="14">DRAP deaminase</shortName>
            <ecNumber evidence="14">3.5.4.26</ecNumber>
        </recommendedName>
        <alternativeName>
            <fullName evidence="14">Riboflavin-specific deaminase</fullName>
        </alternativeName>
    </domain>
    <domain>
        <recommendedName>
            <fullName evidence="14">5-amino-6-(5-phosphoribosylamino)uracil reductase</fullName>
            <ecNumber evidence="14">1.1.1.193</ecNumber>
        </recommendedName>
        <alternativeName>
            <fullName evidence="14">HTP reductase</fullName>
        </alternativeName>
    </domain>
</protein>
<evidence type="ECO:0000256" key="2">
    <source>
        <dbReference type="ARBA" id="ARBA00004882"/>
    </source>
</evidence>
<feature type="binding site" evidence="16">
    <location>
        <position position="259"/>
    </location>
    <ligand>
        <name>substrate</name>
    </ligand>
</feature>
<dbReference type="PANTHER" id="PTHR38011:SF7">
    <property type="entry name" value="2,5-DIAMINO-6-RIBOSYLAMINO-4(3H)-PYRIMIDINONE 5'-PHOSPHATE REDUCTASE"/>
    <property type="match status" value="1"/>
</dbReference>
<evidence type="ECO:0000256" key="11">
    <source>
        <dbReference type="ARBA" id="ARBA00023268"/>
    </source>
</evidence>
<gene>
    <name evidence="19" type="primary">ribD</name>
    <name evidence="19" type="ORF">HALOF300_01871</name>
</gene>
<sequence>MGSARDDVSGRIPGRTRAAVDSLVDDASVTPSSLRTASIADTGSGMIDQAEHGALRRALEIAAHPAVPFGPNPRVGCVLLGPDGRVIAEGYHRGAGTAHAEVDALTRAGSASAVGATAVVTLEPCAHTGRTGPCTRALIDAGIRRVVIGRRDPNPAAAGGVELLRGAGIEVEADIPAELVADAAALNRGWEHGLRHARPLVTAKLALTLDGRVAAADGSSQWISGSAAREQVHLLRARCDVILVGAGTARADLPALTARRADGTLRERQPLRAVMGLGQIPDLPTHTPAVPALRLRTRDPSEALAVLHARGRRHVLLEGGPTLAAAFLTAGLVDELIVHLAPKLLGAGPAAIGSLGIGTIADALALDLIDTALLTSPDGHIDLQLTLRPPAV</sequence>
<dbReference type="InterPro" id="IPR024072">
    <property type="entry name" value="DHFR-like_dom_sf"/>
</dbReference>
<dbReference type="NCBIfam" id="TIGR00326">
    <property type="entry name" value="eubact_ribD"/>
    <property type="match status" value="1"/>
</dbReference>
<feature type="binding site" evidence="16">
    <location>
        <position position="248"/>
    </location>
    <ligand>
        <name>NADP(+)</name>
        <dbReference type="ChEBI" id="CHEBI:58349"/>
    </ligand>
</feature>
<evidence type="ECO:0000256" key="12">
    <source>
        <dbReference type="ARBA" id="ARBA00049861"/>
    </source>
</evidence>
<dbReference type="GO" id="GO:0009231">
    <property type="term" value="P:riboflavin biosynthetic process"/>
    <property type="evidence" value="ECO:0007669"/>
    <property type="project" value="UniProtKB-UniPathway"/>
</dbReference>
<dbReference type="PIRSF" id="PIRSF006769">
    <property type="entry name" value="RibD"/>
    <property type="match status" value="1"/>
</dbReference>
<dbReference type="InterPro" id="IPR016193">
    <property type="entry name" value="Cytidine_deaminase-like"/>
</dbReference>
<feature type="binding site" evidence="16">
    <location>
        <position position="256"/>
    </location>
    <ligand>
        <name>substrate</name>
    </ligand>
</feature>
<evidence type="ECO:0000256" key="13">
    <source>
        <dbReference type="ARBA" id="ARBA00049886"/>
    </source>
</evidence>
<comment type="catalytic activity">
    <reaction evidence="13 14">
        <text>2,5-diamino-6-hydroxy-4-(5-phosphoribosylamino)-pyrimidine + H2O + H(+) = 5-amino-6-(5-phospho-D-ribosylamino)uracil + NH4(+)</text>
        <dbReference type="Rhea" id="RHEA:21868"/>
        <dbReference type="ChEBI" id="CHEBI:15377"/>
        <dbReference type="ChEBI" id="CHEBI:15378"/>
        <dbReference type="ChEBI" id="CHEBI:28938"/>
        <dbReference type="ChEBI" id="CHEBI:58453"/>
        <dbReference type="ChEBI" id="CHEBI:58614"/>
        <dbReference type="EC" id="3.5.4.26"/>
    </reaction>
</comment>
<feature type="binding site" evidence="16">
    <location>
        <begin position="320"/>
        <end position="326"/>
    </location>
    <ligand>
        <name>NADP(+)</name>
        <dbReference type="ChEBI" id="CHEBI:58349"/>
    </ligand>
</feature>
<feature type="binding site" evidence="17">
    <location>
        <position position="99"/>
    </location>
    <ligand>
        <name>Zn(2+)</name>
        <dbReference type="ChEBI" id="CHEBI:29105"/>
        <note>catalytic</note>
    </ligand>
</feature>
<feature type="binding site" evidence="17">
    <location>
        <position position="134"/>
    </location>
    <ligand>
        <name>Zn(2+)</name>
        <dbReference type="ChEBI" id="CHEBI:29105"/>
        <note>catalytic</note>
    </ligand>
</feature>
<keyword evidence="11" id="KW-0511">Multifunctional enzyme</keyword>
<keyword evidence="6 14" id="KW-0686">Riboflavin biosynthesis</keyword>
<evidence type="ECO:0000256" key="9">
    <source>
        <dbReference type="ARBA" id="ARBA00022857"/>
    </source>
</evidence>
<dbReference type="PROSITE" id="PS00903">
    <property type="entry name" value="CYT_DCMP_DEAMINASES_1"/>
    <property type="match status" value="1"/>
</dbReference>
<dbReference type="PROSITE" id="PS51747">
    <property type="entry name" value="CYT_DCMP_DEAMINASES_2"/>
    <property type="match status" value="1"/>
</dbReference>
<dbReference type="Gene3D" id="3.40.430.10">
    <property type="entry name" value="Dihydrofolate Reductase, subunit A"/>
    <property type="match status" value="2"/>
</dbReference>
<keyword evidence="20" id="KW-1185">Reference proteome</keyword>
<dbReference type="Gene3D" id="3.40.140.10">
    <property type="entry name" value="Cytidine Deaminase, domain 2"/>
    <property type="match status" value="1"/>
</dbReference>
<evidence type="ECO:0000256" key="4">
    <source>
        <dbReference type="ARBA" id="ARBA00005259"/>
    </source>
</evidence>
<comment type="similarity">
    <text evidence="4 14">In the N-terminal section; belongs to the cytidine and deoxycytidylate deaminase family.</text>
</comment>
<evidence type="ECO:0000256" key="5">
    <source>
        <dbReference type="ARBA" id="ARBA00007417"/>
    </source>
</evidence>
<dbReference type="InterPro" id="IPR004794">
    <property type="entry name" value="Eubact_RibD"/>
</dbReference>
<name>A0A7M4DIC0_9MICO</name>
<evidence type="ECO:0000256" key="17">
    <source>
        <dbReference type="PIRSR" id="PIRSR006769-3"/>
    </source>
</evidence>
<keyword evidence="7 14" id="KW-0479">Metal-binding</keyword>
<dbReference type="Proteomes" id="UP000419743">
    <property type="component" value="Unassembled WGS sequence"/>
</dbReference>
<accession>A0A7M4DIC0</accession>
<feature type="binding site" evidence="16">
    <location>
        <position position="252"/>
    </location>
    <ligand>
        <name>NADP(+)</name>
        <dbReference type="ChEBI" id="CHEBI:58349"/>
    </ligand>
</feature>
<organism evidence="19 20">
    <name type="scientific">Occultella aeris</name>
    <dbReference type="NCBI Taxonomy" id="2761496"/>
    <lineage>
        <taxon>Bacteria</taxon>
        <taxon>Bacillati</taxon>
        <taxon>Actinomycetota</taxon>
        <taxon>Actinomycetes</taxon>
        <taxon>Micrococcales</taxon>
        <taxon>Ruaniaceae</taxon>
        <taxon>Occultella</taxon>
    </lineage>
</organism>
<evidence type="ECO:0000256" key="6">
    <source>
        <dbReference type="ARBA" id="ARBA00022619"/>
    </source>
</evidence>
<keyword evidence="9 14" id="KW-0521">NADP</keyword>
<dbReference type="EC" id="3.5.4.26" evidence="14"/>
<dbReference type="GO" id="GO:0008835">
    <property type="term" value="F:diaminohydroxyphosphoribosylaminopyrimidine deaminase activity"/>
    <property type="evidence" value="ECO:0007669"/>
    <property type="project" value="UniProtKB-EC"/>
</dbReference>
<comment type="catalytic activity">
    <reaction evidence="12 14">
        <text>5-amino-6-(5-phospho-D-ribitylamino)uracil + NADP(+) = 5-amino-6-(5-phospho-D-ribosylamino)uracil + NADPH + H(+)</text>
        <dbReference type="Rhea" id="RHEA:17845"/>
        <dbReference type="ChEBI" id="CHEBI:15378"/>
        <dbReference type="ChEBI" id="CHEBI:57783"/>
        <dbReference type="ChEBI" id="CHEBI:58349"/>
        <dbReference type="ChEBI" id="CHEBI:58421"/>
        <dbReference type="ChEBI" id="CHEBI:58453"/>
        <dbReference type="EC" id="1.1.1.193"/>
    </reaction>
</comment>
<dbReference type="EMBL" id="CACRYJ010000025">
    <property type="protein sequence ID" value="VZO36691.1"/>
    <property type="molecule type" value="Genomic_DNA"/>
</dbReference>
<feature type="active site" description="Proton donor" evidence="15">
    <location>
        <position position="101"/>
    </location>
</feature>
<evidence type="ECO:0000313" key="20">
    <source>
        <dbReference type="Proteomes" id="UP000419743"/>
    </source>
</evidence>
<feature type="domain" description="CMP/dCMP-type deaminase" evidence="18">
    <location>
        <begin position="49"/>
        <end position="172"/>
    </location>
</feature>
<dbReference type="InterPro" id="IPR002125">
    <property type="entry name" value="CMP_dCMP_dom"/>
</dbReference>
<evidence type="ECO:0000256" key="3">
    <source>
        <dbReference type="ARBA" id="ARBA00004910"/>
    </source>
</evidence>